<gene>
    <name evidence="2" type="ORF">FWILDA_LOCUS4630</name>
</gene>
<sequence length="143" mass="15894">MLGSRFLTLMAVFLALVCFIVNAAPAAKPPNPADLKKEEVLVADVVAVKSESTTANDLEPYNPQSEEVDDGVVKEILETAEETSTTLKCDKELRDKLNGAEGTRKINKSGIDLRSKLPFKNEQVQLKDYEKLRKEHVLAFFND</sequence>
<dbReference type="OrthoDB" id="10538416at2759"/>
<name>A0A9W4SI32_9GLOM</name>
<comment type="caution">
    <text evidence="2">The sequence shown here is derived from an EMBL/GenBank/DDBJ whole genome shotgun (WGS) entry which is preliminary data.</text>
</comment>
<feature type="signal peptide" evidence="1">
    <location>
        <begin position="1"/>
        <end position="23"/>
    </location>
</feature>
<keyword evidence="3" id="KW-1185">Reference proteome</keyword>
<feature type="chain" id="PRO_5040774826" evidence="1">
    <location>
        <begin position="24"/>
        <end position="143"/>
    </location>
</feature>
<reference evidence="2" key="1">
    <citation type="submission" date="2022-08" db="EMBL/GenBank/DDBJ databases">
        <authorList>
            <person name="Kallberg Y."/>
            <person name="Tangrot J."/>
            <person name="Rosling A."/>
        </authorList>
    </citation>
    <scope>NUCLEOTIDE SEQUENCE</scope>
    <source>
        <strain evidence="2">Wild A</strain>
    </source>
</reference>
<dbReference type="Proteomes" id="UP001153678">
    <property type="component" value="Unassembled WGS sequence"/>
</dbReference>
<evidence type="ECO:0000313" key="3">
    <source>
        <dbReference type="Proteomes" id="UP001153678"/>
    </source>
</evidence>
<dbReference type="EMBL" id="CAMKVN010000710">
    <property type="protein sequence ID" value="CAI2170532.1"/>
    <property type="molecule type" value="Genomic_DNA"/>
</dbReference>
<evidence type="ECO:0000313" key="2">
    <source>
        <dbReference type="EMBL" id="CAI2170532.1"/>
    </source>
</evidence>
<accession>A0A9W4SI32</accession>
<keyword evidence="1" id="KW-0732">Signal</keyword>
<proteinExistence type="predicted"/>
<organism evidence="2 3">
    <name type="scientific">Funneliformis geosporum</name>
    <dbReference type="NCBI Taxonomy" id="1117311"/>
    <lineage>
        <taxon>Eukaryota</taxon>
        <taxon>Fungi</taxon>
        <taxon>Fungi incertae sedis</taxon>
        <taxon>Mucoromycota</taxon>
        <taxon>Glomeromycotina</taxon>
        <taxon>Glomeromycetes</taxon>
        <taxon>Glomerales</taxon>
        <taxon>Glomeraceae</taxon>
        <taxon>Funneliformis</taxon>
    </lineage>
</organism>
<dbReference type="AlphaFoldDB" id="A0A9W4SI32"/>
<protein>
    <submittedName>
        <fullName evidence="2">4936_t:CDS:1</fullName>
    </submittedName>
</protein>
<evidence type="ECO:0000256" key="1">
    <source>
        <dbReference type="SAM" id="SignalP"/>
    </source>
</evidence>